<evidence type="ECO:0000313" key="9">
    <source>
        <dbReference type="EMBL" id="MFH6983987.1"/>
    </source>
</evidence>
<dbReference type="PROSITE" id="PS00688">
    <property type="entry name" value="SIGMA54_INTERACT_3"/>
    <property type="match status" value="1"/>
</dbReference>
<dbReference type="Proteomes" id="UP001610063">
    <property type="component" value="Unassembled WGS sequence"/>
</dbReference>
<keyword evidence="5" id="KW-0804">Transcription</keyword>
<dbReference type="PANTHER" id="PTHR32071">
    <property type="entry name" value="TRANSCRIPTIONAL REGULATORY PROTEIN"/>
    <property type="match status" value="1"/>
</dbReference>
<dbReference type="CDD" id="cd00009">
    <property type="entry name" value="AAA"/>
    <property type="match status" value="1"/>
</dbReference>
<dbReference type="Gene3D" id="1.10.10.60">
    <property type="entry name" value="Homeodomain-like"/>
    <property type="match status" value="1"/>
</dbReference>
<dbReference type="InterPro" id="IPR002078">
    <property type="entry name" value="Sigma_54_int"/>
</dbReference>
<dbReference type="SUPFAM" id="SSF52172">
    <property type="entry name" value="CheY-like"/>
    <property type="match status" value="1"/>
</dbReference>
<feature type="domain" description="Response regulatory" evidence="8">
    <location>
        <begin position="7"/>
        <end position="126"/>
    </location>
</feature>
<dbReference type="InterPro" id="IPR009057">
    <property type="entry name" value="Homeodomain-like_sf"/>
</dbReference>
<dbReference type="PROSITE" id="PS00676">
    <property type="entry name" value="SIGMA54_INTERACT_2"/>
    <property type="match status" value="1"/>
</dbReference>
<dbReference type="InterPro" id="IPR003593">
    <property type="entry name" value="AAA+_ATPase"/>
</dbReference>
<evidence type="ECO:0000256" key="1">
    <source>
        <dbReference type="ARBA" id="ARBA00022741"/>
    </source>
</evidence>
<proteinExistence type="predicted"/>
<dbReference type="EMBL" id="JBIPKE010000017">
    <property type="protein sequence ID" value="MFH6983987.1"/>
    <property type="molecule type" value="Genomic_DNA"/>
</dbReference>
<keyword evidence="2" id="KW-0067">ATP-binding</keyword>
<evidence type="ECO:0000256" key="6">
    <source>
        <dbReference type="PROSITE-ProRule" id="PRU00169"/>
    </source>
</evidence>
<evidence type="ECO:0000256" key="4">
    <source>
        <dbReference type="ARBA" id="ARBA00023125"/>
    </source>
</evidence>
<dbReference type="Gene3D" id="3.40.50.2300">
    <property type="match status" value="1"/>
</dbReference>
<organism evidence="9 10">
    <name type="scientific">Marinoscillum luteum</name>
    <dbReference type="NCBI Taxonomy" id="861051"/>
    <lineage>
        <taxon>Bacteria</taxon>
        <taxon>Pseudomonadati</taxon>
        <taxon>Bacteroidota</taxon>
        <taxon>Cytophagia</taxon>
        <taxon>Cytophagales</taxon>
        <taxon>Reichenbachiellaceae</taxon>
        <taxon>Marinoscillum</taxon>
    </lineage>
</organism>
<keyword evidence="10" id="KW-1185">Reference proteome</keyword>
<dbReference type="SMART" id="SM00448">
    <property type="entry name" value="REC"/>
    <property type="match status" value="1"/>
</dbReference>
<evidence type="ECO:0000256" key="2">
    <source>
        <dbReference type="ARBA" id="ARBA00022840"/>
    </source>
</evidence>
<dbReference type="InterPro" id="IPR027417">
    <property type="entry name" value="P-loop_NTPase"/>
</dbReference>
<gene>
    <name evidence="9" type="ORF">ACHKAR_11070</name>
</gene>
<dbReference type="InterPro" id="IPR011006">
    <property type="entry name" value="CheY-like_superfamily"/>
</dbReference>
<dbReference type="Pfam" id="PF00072">
    <property type="entry name" value="Response_reg"/>
    <property type="match status" value="1"/>
</dbReference>
<keyword evidence="4" id="KW-0238">DNA-binding</keyword>
<dbReference type="RefSeq" id="WP_159585230.1">
    <property type="nucleotide sequence ID" value="NZ_JBIPKE010000017.1"/>
</dbReference>
<dbReference type="PRINTS" id="PR01590">
    <property type="entry name" value="HTHFIS"/>
</dbReference>
<evidence type="ECO:0000259" key="7">
    <source>
        <dbReference type="PROSITE" id="PS50045"/>
    </source>
</evidence>
<protein>
    <submittedName>
        <fullName evidence="9">Sigma-54-dependent transcriptional regulator</fullName>
    </submittedName>
</protein>
<evidence type="ECO:0000313" key="10">
    <source>
        <dbReference type="Proteomes" id="UP001610063"/>
    </source>
</evidence>
<dbReference type="SMART" id="SM00382">
    <property type="entry name" value="AAA"/>
    <property type="match status" value="1"/>
</dbReference>
<evidence type="ECO:0000256" key="3">
    <source>
        <dbReference type="ARBA" id="ARBA00023015"/>
    </source>
</evidence>
<keyword evidence="3" id="KW-0805">Transcription regulation</keyword>
<dbReference type="Pfam" id="PF25601">
    <property type="entry name" value="AAA_lid_14"/>
    <property type="match status" value="1"/>
</dbReference>
<dbReference type="Pfam" id="PF02954">
    <property type="entry name" value="HTH_8"/>
    <property type="match status" value="1"/>
</dbReference>
<dbReference type="InterPro" id="IPR002197">
    <property type="entry name" value="HTH_Fis"/>
</dbReference>
<comment type="caution">
    <text evidence="9">The sequence shown here is derived from an EMBL/GenBank/DDBJ whole genome shotgun (WGS) entry which is preliminary data.</text>
</comment>
<dbReference type="Gene3D" id="1.10.8.60">
    <property type="match status" value="1"/>
</dbReference>
<sequence>MDKELGKILIIDDDEDVLLAAKMLLKKHAKEVLIEKNPKKIPFLLNNDTYDLILLDMNFSKDITSGKEGFYWLEQILDKDPQAVVVLITAFGDVEMAVRALKAGATDFVLKPWQNEKLIATLNSAAKLKESYKEVSQLKQTSKQLQEDSNLAFKNIIGESNEIKEVFKIIDKVAGTDANILILGENGTGKELIARAIHQKSLRKDNVFIGVDMGAITESLFESELFGHKKGAYTDAKEDRAGRFEIANNGTLFLDEIGNLNMPLQSKLLTALQKREVTRIGSNQSLPIDIRLICATNMPIYEMVGESTFRQDLLYRINTVEIHLPPLRDRLDDIPLLANHFLETYNQKYRKNISKIAPNTIKKLQKYSWPGNIRELQHAIERAIIMSDTEVLSPDDFFFLAQKPENNNTVEADNFNLDEVEKNVIQRAVNKHNGNISKAAKELGLTRASLYRRLEKYGL</sequence>
<keyword evidence="6" id="KW-0597">Phosphoprotein</keyword>
<dbReference type="Pfam" id="PF00158">
    <property type="entry name" value="Sigma54_activat"/>
    <property type="match status" value="1"/>
</dbReference>
<feature type="modified residue" description="4-aspartylphosphate" evidence="6">
    <location>
        <position position="56"/>
    </location>
</feature>
<evidence type="ECO:0000259" key="8">
    <source>
        <dbReference type="PROSITE" id="PS50110"/>
    </source>
</evidence>
<keyword evidence="1" id="KW-0547">Nucleotide-binding</keyword>
<dbReference type="PROSITE" id="PS50045">
    <property type="entry name" value="SIGMA54_INTERACT_4"/>
    <property type="match status" value="1"/>
</dbReference>
<dbReference type="SUPFAM" id="SSF52540">
    <property type="entry name" value="P-loop containing nucleoside triphosphate hydrolases"/>
    <property type="match status" value="1"/>
</dbReference>
<dbReference type="InterPro" id="IPR025944">
    <property type="entry name" value="Sigma_54_int_dom_CS"/>
</dbReference>
<name>A0ABW7N8P2_9BACT</name>
<dbReference type="InterPro" id="IPR058031">
    <property type="entry name" value="AAA_lid_NorR"/>
</dbReference>
<dbReference type="PANTHER" id="PTHR32071:SF113">
    <property type="entry name" value="ALGINATE BIOSYNTHESIS TRANSCRIPTIONAL REGULATORY PROTEIN ALGB"/>
    <property type="match status" value="1"/>
</dbReference>
<feature type="domain" description="Sigma-54 factor interaction" evidence="7">
    <location>
        <begin position="156"/>
        <end position="385"/>
    </location>
</feature>
<reference evidence="9 10" key="1">
    <citation type="journal article" date="2013" name="Int. J. Syst. Evol. Microbiol.">
        <title>Marinoscillum luteum sp. nov., isolated from marine sediment.</title>
        <authorList>
            <person name="Cha I.T."/>
            <person name="Park S.J."/>
            <person name="Kim S.J."/>
            <person name="Kim J.G."/>
            <person name="Jung M.Y."/>
            <person name="Shin K.S."/>
            <person name="Kwon K.K."/>
            <person name="Yang S.H."/>
            <person name="Seo Y.S."/>
            <person name="Rhee S.K."/>
        </authorList>
    </citation>
    <scope>NUCLEOTIDE SEQUENCE [LARGE SCALE GENOMIC DNA]</scope>
    <source>
        <strain evidence="9 10">KCTC 23939</strain>
    </source>
</reference>
<dbReference type="PROSITE" id="PS50110">
    <property type="entry name" value="RESPONSE_REGULATORY"/>
    <property type="match status" value="1"/>
</dbReference>
<dbReference type="SUPFAM" id="SSF46689">
    <property type="entry name" value="Homeodomain-like"/>
    <property type="match status" value="1"/>
</dbReference>
<dbReference type="InterPro" id="IPR001789">
    <property type="entry name" value="Sig_transdc_resp-reg_receiver"/>
</dbReference>
<dbReference type="Gene3D" id="3.40.50.300">
    <property type="entry name" value="P-loop containing nucleotide triphosphate hydrolases"/>
    <property type="match status" value="1"/>
</dbReference>
<dbReference type="InterPro" id="IPR025943">
    <property type="entry name" value="Sigma_54_int_dom_ATP-bd_2"/>
</dbReference>
<accession>A0ABW7N8P2</accession>
<evidence type="ECO:0000256" key="5">
    <source>
        <dbReference type="ARBA" id="ARBA00023163"/>
    </source>
</evidence>